<evidence type="ECO:0000256" key="13">
    <source>
        <dbReference type="NCBIfam" id="TIGR03499"/>
    </source>
</evidence>
<evidence type="ECO:0000256" key="5">
    <source>
        <dbReference type="ARBA" id="ARBA00022475"/>
    </source>
</evidence>
<dbReference type="Gene3D" id="1.20.120.1380">
    <property type="entry name" value="Flagellar FlhF biosynthesis protein, N domain"/>
    <property type="match status" value="1"/>
</dbReference>
<protein>
    <recommendedName>
        <fullName evidence="3 13">Flagellar biosynthesis protein FlhF</fullName>
    </recommendedName>
</protein>
<keyword evidence="21" id="KW-1185">Reference proteome</keyword>
<dbReference type="GO" id="GO:0005525">
    <property type="term" value="F:GTP binding"/>
    <property type="evidence" value="ECO:0007669"/>
    <property type="project" value="UniProtKB-UniRule"/>
</dbReference>
<dbReference type="EMBL" id="FOHG01000016">
    <property type="protein sequence ID" value="SET00197.1"/>
    <property type="molecule type" value="Genomic_DNA"/>
</dbReference>
<gene>
    <name evidence="17" type="ORF">SAMN04488597_12347</name>
    <name evidence="18" type="ORF">SAMN04488598_11623</name>
    <name evidence="19" type="ORF">SAMN04515652_11628</name>
</gene>
<dbReference type="GO" id="GO:0006614">
    <property type="term" value="P:SRP-dependent cotranslational protein targeting to membrane"/>
    <property type="evidence" value="ECO:0007669"/>
    <property type="project" value="UniProtKB-UniRule"/>
</dbReference>
<keyword evidence="11" id="KW-1006">Bacterial flagellum protein export</keyword>
<keyword evidence="8" id="KW-0653">Protein transport</keyword>
<evidence type="ECO:0000256" key="9">
    <source>
        <dbReference type="ARBA" id="ARBA00023134"/>
    </source>
</evidence>
<evidence type="ECO:0000256" key="10">
    <source>
        <dbReference type="ARBA" id="ARBA00023136"/>
    </source>
</evidence>
<dbReference type="InterPro" id="IPR000897">
    <property type="entry name" value="SRP54_GTPase_dom"/>
</dbReference>
<dbReference type="FunFam" id="3.40.50.300:FF:000695">
    <property type="entry name" value="Flagellar biosynthesis regulator FlhF"/>
    <property type="match status" value="1"/>
</dbReference>
<evidence type="ECO:0000313" key="19">
    <source>
        <dbReference type="EMBL" id="SET00197.1"/>
    </source>
</evidence>
<evidence type="ECO:0000256" key="3">
    <source>
        <dbReference type="ARBA" id="ARBA00014919"/>
    </source>
</evidence>
<evidence type="ECO:0000259" key="15">
    <source>
        <dbReference type="SMART" id="SM00382"/>
    </source>
</evidence>
<proteinExistence type="inferred from homology"/>
<dbReference type="SUPFAM" id="SSF52540">
    <property type="entry name" value="P-loop containing nucleoside triphosphate hydrolases"/>
    <property type="match status" value="1"/>
</dbReference>
<keyword evidence="7" id="KW-1005">Bacterial flagellum biogenesis</keyword>
<keyword evidence="9" id="KW-0342">GTP-binding</keyword>
<dbReference type="InterPro" id="IPR020006">
    <property type="entry name" value="FlhF"/>
</dbReference>
<evidence type="ECO:0000256" key="1">
    <source>
        <dbReference type="ARBA" id="ARBA00004413"/>
    </source>
</evidence>
<reference evidence="20 21" key="1">
    <citation type="submission" date="2016-10" db="EMBL/GenBank/DDBJ databases">
        <authorList>
            <person name="Varghese N."/>
            <person name="Submissions S."/>
        </authorList>
    </citation>
    <scope>NUCLEOTIDE SEQUENCE [LARGE SCALE GENOMIC DNA]</scope>
    <source>
        <strain evidence="17 22">WG10</strain>
        <strain evidence="18 21">WG2</strain>
        <strain evidence="19 20">WG5</strain>
    </source>
</reference>
<comment type="function">
    <text evidence="12">Necessary for flagellar biosynthesis. May be involved in translocation of the flagellum.</text>
</comment>
<feature type="domain" description="SRP54-type proteins GTP-binding" evidence="16">
    <location>
        <begin position="228"/>
        <end position="420"/>
    </location>
</feature>
<keyword evidence="5" id="KW-1003">Cell membrane</keyword>
<dbReference type="GO" id="GO:0005886">
    <property type="term" value="C:plasma membrane"/>
    <property type="evidence" value="ECO:0007669"/>
    <property type="project" value="UniProtKB-SubCell"/>
</dbReference>
<accession>A0A1G6RIZ0</accession>
<evidence type="ECO:0000259" key="16">
    <source>
        <dbReference type="SMART" id="SM00962"/>
    </source>
</evidence>
<dbReference type="Proteomes" id="UP000198612">
    <property type="component" value="Unassembled WGS sequence"/>
</dbReference>
<evidence type="ECO:0000256" key="2">
    <source>
        <dbReference type="ARBA" id="ARBA00008531"/>
    </source>
</evidence>
<evidence type="ECO:0000313" key="21">
    <source>
        <dbReference type="Proteomes" id="UP000199519"/>
    </source>
</evidence>
<dbReference type="GO" id="GO:0044781">
    <property type="term" value="P:bacterial-type flagellum organization"/>
    <property type="evidence" value="ECO:0007669"/>
    <property type="project" value="UniProtKB-UniRule"/>
</dbReference>
<dbReference type="GO" id="GO:0003924">
    <property type="term" value="F:GTPase activity"/>
    <property type="evidence" value="ECO:0007669"/>
    <property type="project" value="UniProtKB-UniRule"/>
</dbReference>
<evidence type="ECO:0000256" key="6">
    <source>
        <dbReference type="ARBA" id="ARBA00022741"/>
    </source>
</evidence>
<keyword evidence="10" id="KW-0472">Membrane</keyword>
<dbReference type="AlphaFoldDB" id="A0A1G6RIZ0"/>
<evidence type="ECO:0000313" key="18">
    <source>
        <dbReference type="EMBL" id="SDF59053.1"/>
    </source>
</evidence>
<evidence type="ECO:0000256" key="12">
    <source>
        <dbReference type="ARBA" id="ARBA00025337"/>
    </source>
</evidence>
<dbReference type="EMBL" id="FNBJ01000016">
    <property type="protein sequence ID" value="SDF59053.1"/>
    <property type="molecule type" value="Genomic_DNA"/>
</dbReference>
<keyword evidence="6" id="KW-0547">Nucleotide-binding</keyword>
<comment type="similarity">
    <text evidence="2">Belongs to the GTP-binding SRP family.</text>
</comment>
<evidence type="ECO:0000256" key="8">
    <source>
        <dbReference type="ARBA" id="ARBA00022927"/>
    </source>
</evidence>
<keyword evidence="17" id="KW-0966">Cell projection</keyword>
<keyword evidence="17" id="KW-0969">Cilium</keyword>
<dbReference type="Proteomes" id="UP000199519">
    <property type="component" value="Unassembled WGS sequence"/>
</dbReference>
<dbReference type="GO" id="GO:0005047">
    <property type="term" value="F:signal recognition particle binding"/>
    <property type="evidence" value="ECO:0007669"/>
    <property type="project" value="TreeGrafter"/>
</dbReference>
<organism evidence="17 22">
    <name type="scientific">Halanaerobium congolense</name>
    <dbReference type="NCBI Taxonomy" id="54121"/>
    <lineage>
        <taxon>Bacteria</taxon>
        <taxon>Bacillati</taxon>
        <taxon>Bacillota</taxon>
        <taxon>Clostridia</taxon>
        <taxon>Halanaerobiales</taxon>
        <taxon>Halanaerobiaceae</taxon>
        <taxon>Halanaerobium</taxon>
    </lineage>
</organism>
<dbReference type="EMBL" id="FMYT01000023">
    <property type="protein sequence ID" value="SDD04528.1"/>
    <property type="molecule type" value="Genomic_DNA"/>
</dbReference>
<evidence type="ECO:0000256" key="4">
    <source>
        <dbReference type="ARBA" id="ARBA00022448"/>
    </source>
</evidence>
<dbReference type="InterPro" id="IPR027417">
    <property type="entry name" value="P-loop_NTPase"/>
</dbReference>
<dbReference type="Proteomes" id="UP000324896">
    <property type="component" value="Unassembled WGS sequence"/>
</dbReference>
<evidence type="ECO:0000256" key="7">
    <source>
        <dbReference type="ARBA" id="ARBA00022795"/>
    </source>
</evidence>
<evidence type="ECO:0000313" key="17">
    <source>
        <dbReference type="EMBL" id="SDD04528.1"/>
    </source>
</evidence>
<evidence type="ECO:0000256" key="14">
    <source>
        <dbReference type="SAM" id="MobiDB-lite"/>
    </source>
</evidence>
<feature type="domain" description="AAA+ ATPase" evidence="15">
    <location>
        <begin position="227"/>
        <end position="373"/>
    </location>
</feature>
<evidence type="ECO:0000313" key="20">
    <source>
        <dbReference type="Proteomes" id="UP000198612"/>
    </source>
</evidence>
<sequence length="424" mass="48046">MQIKRYTGETIQDAIFKVKADLGPEAVIIDRREYKEGGFFGFFAKTKVEILAAVESKTAAVNPDNINPIKEFINEVKNTDNPESTKGKNLDIRDQDESFEFKIHRKLSDQKKYQSQNEVEIKNEAQNERQDSSQALRHGQAKKSKKSAKAALAEKIKSVQKSNNSISAADNNLYNYLLDQGVESRFITKFIKELETELVQNEDLKEKLPEFCQQYFDFNSGIEVAGKQKVVSFIGPTGVGKTTNVAKIAAIFSMEKNKKVGFITADTYRIAAVEQLQTYSDIIDLPFAVSYSGENLKDLIDSRFADCDLVLIDTPGSSWKDELQLARLKMYTEADFIDECQLVISLNTKSSDLKRIINKFSIFNPDHLFLTKLDETESYGDLINLKENYGLPFSYLSFGQDVPEDIEVAQAANIRKYLFGDYYA</sequence>
<dbReference type="InterPro" id="IPR047040">
    <property type="entry name" value="FlhF__GTPase_dom"/>
</dbReference>
<evidence type="ECO:0000313" key="22">
    <source>
        <dbReference type="Proteomes" id="UP000324896"/>
    </source>
</evidence>
<keyword evidence="4" id="KW-0813">Transport</keyword>
<dbReference type="GO" id="GO:0015031">
    <property type="term" value="P:protein transport"/>
    <property type="evidence" value="ECO:0007669"/>
    <property type="project" value="UniProtKB-KW"/>
</dbReference>
<dbReference type="InterPro" id="IPR003593">
    <property type="entry name" value="AAA+_ATPase"/>
</dbReference>
<dbReference type="RefSeq" id="WP_089720242.1">
    <property type="nucleotide sequence ID" value="NZ_FMYT01000023.1"/>
</dbReference>
<feature type="region of interest" description="Disordered" evidence="14">
    <location>
        <begin position="122"/>
        <end position="144"/>
    </location>
</feature>
<comment type="subcellular location">
    <subcellularLocation>
        <location evidence="1">Cell membrane</location>
        <topology evidence="1">Peripheral membrane protein</topology>
        <orientation evidence="1">Cytoplasmic side</orientation>
    </subcellularLocation>
</comment>
<feature type="compositionally biased region" description="Basic and acidic residues" evidence="14">
    <location>
        <begin position="122"/>
        <end position="131"/>
    </location>
</feature>
<dbReference type="CDD" id="cd17873">
    <property type="entry name" value="FlhF"/>
    <property type="match status" value="1"/>
</dbReference>
<evidence type="ECO:0000256" key="11">
    <source>
        <dbReference type="ARBA" id="ARBA00023225"/>
    </source>
</evidence>
<dbReference type="Gene3D" id="3.40.50.300">
    <property type="entry name" value="P-loop containing nucleotide triphosphate hydrolases"/>
    <property type="match status" value="1"/>
</dbReference>
<dbReference type="PANTHER" id="PTHR43134">
    <property type="entry name" value="SIGNAL RECOGNITION PARTICLE RECEPTOR SUBUNIT ALPHA"/>
    <property type="match status" value="1"/>
</dbReference>
<dbReference type="NCBIfam" id="TIGR03499">
    <property type="entry name" value="FlhF"/>
    <property type="match status" value="1"/>
</dbReference>
<dbReference type="PANTHER" id="PTHR43134:SF3">
    <property type="entry name" value="FLAGELLAR BIOSYNTHESIS PROTEIN FLHF"/>
    <property type="match status" value="1"/>
</dbReference>
<name>A0A1G6RIZ0_9FIRM</name>
<dbReference type="Pfam" id="PF00448">
    <property type="entry name" value="SRP54"/>
    <property type="match status" value="1"/>
</dbReference>
<keyword evidence="17" id="KW-0282">Flagellum</keyword>
<dbReference type="SMART" id="SM00382">
    <property type="entry name" value="AAA"/>
    <property type="match status" value="1"/>
</dbReference>
<dbReference type="SMART" id="SM00962">
    <property type="entry name" value="SRP54"/>
    <property type="match status" value="1"/>
</dbReference>